<gene>
    <name evidence="1" type="ORF">LP092_12570</name>
    <name evidence="2" type="ORF">LP129_02445</name>
</gene>
<evidence type="ECO:0000313" key="2">
    <source>
        <dbReference type="EMBL" id="UZA52041.1"/>
    </source>
</evidence>
<dbReference type="EMBL" id="CP087781">
    <property type="protein sequence ID" value="UZA52041.1"/>
    <property type="molecule type" value="Genomic_DNA"/>
</dbReference>
<dbReference type="EMBL" id="CP087830">
    <property type="protein sequence ID" value="UZA02761.1"/>
    <property type="molecule type" value="Genomic_DNA"/>
</dbReference>
<accession>A0AAQ2Q3K2</accession>
<evidence type="ECO:0000313" key="1">
    <source>
        <dbReference type="EMBL" id="UZA02761.1"/>
    </source>
</evidence>
<name>A0AAQ2Q3K2_MORBO</name>
<dbReference type="Proteomes" id="UP001163632">
    <property type="component" value="Chromosome"/>
</dbReference>
<evidence type="ECO:0000313" key="4">
    <source>
        <dbReference type="Proteomes" id="UP001163632"/>
    </source>
</evidence>
<protein>
    <submittedName>
        <fullName evidence="2">PAAR domain-containing protein</fullName>
    </submittedName>
</protein>
<dbReference type="Proteomes" id="UP001163283">
    <property type="component" value="Chromosome"/>
</dbReference>
<evidence type="ECO:0000313" key="3">
    <source>
        <dbReference type="Proteomes" id="UP001163283"/>
    </source>
</evidence>
<dbReference type="CDD" id="cd14744">
    <property type="entry name" value="PAAR_CT_2"/>
    <property type="match status" value="1"/>
</dbReference>
<sequence>MPLTRYYILENDTTTAGGIVQTTTNPIVFNVDGKKQSCIGDDVWCSACQSMGKIVPTGPRLSFSLGGAMPALNDDLCLCKCTPPPKLVHSQTSFKEIIDDNRLAQYQKAREQYRQSKLQNNFANTQANDDKLPKFTVHFRRPDDCQGGYGFDWLRDEYLYGTDKSKQVYFGRKNDLITEYRSYQRKELVNLSEIIQYGRPNEYTPAWLNLFSPSKESKTSLSSVELHLYFEQSDQDTPLTDDETLLIFRCSDGLMVDTPTLTMSDALSNMTKESINCKNLTRYLHFV</sequence>
<reference evidence="2 3" key="1">
    <citation type="journal article" date="2022" name="BMC Microbiol.">
        <title>Whole genome sequencing of Moraxella bovis strains from North America reveals two genotypes with different genetic determinants.</title>
        <authorList>
            <person name="Wynn E.L."/>
            <person name="Hille M.M."/>
            <person name="Loy J.D."/>
            <person name="Schuller G."/>
            <person name="Kuhn K.L."/>
            <person name="Dickey A.M."/>
            <person name="Bono J.L."/>
            <person name="Clawson M.L."/>
        </authorList>
    </citation>
    <scope>NUCLEOTIDE SEQUENCE [LARGE SCALE GENOMIC DNA]</scope>
    <source>
        <strain evidence="1">SAM102599</strain>
        <strain evidence="2 3">SAM57978</strain>
    </source>
</reference>
<dbReference type="AlphaFoldDB" id="A0AAQ2Q3K2"/>
<keyword evidence="4" id="KW-1185">Reference proteome</keyword>
<dbReference type="RefSeq" id="WP_208624062.1">
    <property type="nucleotide sequence ID" value="NZ_CP030241.1"/>
</dbReference>
<organism evidence="2 3">
    <name type="scientific">Moraxella bovis</name>
    <dbReference type="NCBI Taxonomy" id="476"/>
    <lineage>
        <taxon>Bacteria</taxon>
        <taxon>Pseudomonadati</taxon>
        <taxon>Pseudomonadota</taxon>
        <taxon>Gammaproteobacteria</taxon>
        <taxon>Moraxellales</taxon>
        <taxon>Moraxellaceae</taxon>
        <taxon>Moraxella</taxon>
    </lineage>
</organism>
<proteinExistence type="predicted"/>